<evidence type="ECO:0000313" key="2">
    <source>
        <dbReference type="EMBL" id="KAK9002157.1"/>
    </source>
</evidence>
<feature type="compositionally biased region" description="Polar residues" evidence="1">
    <location>
        <begin position="37"/>
        <end position="59"/>
    </location>
</feature>
<dbReference type="EMBL" id="JBBPBN010000035">
    <property type="protein sequence ID" value="KAK9002157.1"/>
    <property type="molecule type" value="Genomic_DNA"/>
</dbReference>
<accession>A0ABR2QNB6</accession>
<comment type="caution">
    <text evidence="2">The sequence shown here is derived from an EMBL/GenBank/DDBJ whole genome shotgun (WGS) entry which is preliminary data.</text>
</comment>
<feature type="region of interest" description="Disordered" evidence="1">
    <location>
        <begin position="1"/>
        <end position="84"/>
    </location>
</feature>
<reference evidence="2 3" key="1">
    <citation type="journal article" date="2024" name="G3 (Bethesda)">
        <title>Genome assembly of Hibiscus sabdariffa L. provides insights into metabolisms of medicinal natural products.</title>
        <authorList>
            <person name="Kim T."/>
        </authorList>
    </citation>
    <scope>NUCLEOTIDE SEQUENCE [LARGE SCALE GENOMIC DNA]</scope>
    <source>
        <strain evidence="2">TK-2024</strain>
        <tissue evidence="2">Old leaves</tissue>
    </source>
</reference>
<protein>
    <submittedName>
        <fullName evidence="2">Uncharacterized protein</fullName>
    </submittedName>
</protein>
<name>A0ABR2QNB6_9ROSI</name>
<evidence type="ECO:0000313" key="3">
    <source>
        <dbReference type="Proteomes" id="UP001396334"/>
    </source>
</evidence>
<dbReference type="Proteomes" id="UP001396334">
    <property type="component" value="Unassembled WGS sequence"/>
</dbReference>
<feature type="compositionally biased region" description="Basic residues" evidence="1">
    <location>
        <begin position="1"/>
        <end position="11"/>
    </location>
</feature>
<organism evidence="2 3">
    <name type="scientific">Hibiscus sabdariffa</name>
    <name type="common">roselle</name>
    <dbReference type="NCBI Taxonomy" id="183260"/>
    <lineage>
        <taxon>Eukaryota</taxon>
        <taxon>Viridiplantae</taxon>
        <taxon>Streptophyta</taxon>
        <taxon>Embryophyta</taxon>
        <taxon>Tracheophyta</taxon>
        <taxon>Spermatophyta</taxon>
        <taxon>Magnoliopsida</taxon>
        <taxon>eudicotyledons</taxon>
        <taxon>Gunneridae</taxon>
        <taxon>Pentapetalae</taxon>
        <taxon>rosids</taxon>
        <taxon>malvids</taxon>
        <taxon>Malvales</taxon>
        <taxon>Malvaceae</taxon>
        <taxon>Malvoideae</taxon>
        <taxon>Hibiscus</taxon>
    </lineage>
</organism>
<proteinExistence type="predicted"/>
<keyword evidence="3" id="KW-1185">Reference proteome</keyword>
<gene>
    <name evidence="2" type="ORF">V6N11_024845</name>
</gene>
<evidence type="ECO:0000256" key="1">
    <source>
        <dbReference type="SAM" id="MobiDB-lite"/>
    </source>
</evidence>
<sequence length="84" mass="9257">MDTKSGHHLQGRRAGTFNQFKTENESTSRIKPATPLQFASKNNSRATFKDTSLAKSMQEPSIGPENRACKVPSSFHKIPSQPAL</sequence>